<dbReference type="Pfam" id="PF13508">
    <property type="entry name" value="Acetyltransf_7"/>
    <property type="match status" value="1"/>
</dbReference>
<reference evidence="3 4" key="1">
    <citation type="submission" date="2014-12" db="EMBL/GenBank/DDBJ databases">
        <title>Draft genome sequences of 10 type strains of Lactococcus.</title>
        <authorList>
            <person name="Sun Z."/>
            <person name="Zhong Z."/>
            <person name="Liu W."/>
            <person name="Zhang W."/>
            <person name="Zhang H."/>
        </authorList>
    </citation>
    <scope>NUCLEOTIDE SEQUENCE [LARGE SCALE GENOMIC DNA]</scope>
    <source>
        <strain evidence="3 4">DSM 6634</strain>
    </source>
</reference>
<dbReference type="PROSITE" id="PS51186">
    <property type="entry name" value="GNAT"/>
    <property type="match status" value="1"/>
</dbReference>
<keyword evidence="1" id="KW-0808">Transferase</keyword>
<accession>A0A2A5RUZ2</accession>
<dbReference type="SUPFAM" id="SSF55729">
    <property type="entry name" value="Acyl-CoA N-acyltransferases (Nat)"/>
    <property type="match status" value="1"/>
</dbReference>
<evidence type="ECO:0000313" key="4">
    <source>
        <dbReference type="Proteomes" id="UP000218282"/>
    </source>
</evidence>
<dbReference type="InterPro" id="IPR050769">
    <property type="entry name" value="NAT_camello-type"/>
</dbReference>
<comment type="caution">
    <text evidence="3">The sequence shown here is derived from an EMBL/GenBank/DDBJ whole genome shotgun (WGS) entry which is preliminary data.</text>
</comment>
<dbReference type="GO" id="GO:0008080">
    <property type="term" value="F:N-acetyltransferase activity"/>
    <property type="evidence" value="ECO:0007669"/>
    <property type="project" value="InterPro"/>
</dbReference>
<evidence type="ECO:0000256" key="1">
    <source>
        <dbReference type="ARBA" id="ARBA00022679"/>
    </source>
</evidence>
<dbReference type="Gene3D" id="3.40.630.30">
    <property type="match status" value="1"/>
</dbReference>
<keyword evidence="4" id="KW-1185">Reference proteome</keyword>
<dbReference type="PANTHER" id="PTHR13947">
    <property type="entry name" value="GNAT FAMILY N-ACETYLTRANSFERASE"/>
    <property type="match status" value="1"/>
</dbReference>
<dbReference type="PANTHER" id="PTHR13947:SF37">
    <property type="entry name" value="LD18367P"/>
    <property type="match status" value="1"/>
</dbReference>
<organism evidence="3 4">
    <name type="scientific">Pseudolactococcus piscium</name>
    <dbReference type="NCBI Taxonomy" id="1364"/>
    <lineage>
        <taxon>Bacteria</taxon>
        <taxon>Bacillati</taxon>
        <taxon>Bacillota</taxon>
        <taxon>Bacilli</taxon>
        <taxon>Lactobacillales</taxon>
        <taxon>Streptococcaceae</taxon>
        <taxon>Pseudolactococcus</taxon>
    </lineage>
</organism>
<dbReference type="AlphaFoldDB" id="A0A2A5RUZ2"/>
<protein>
    <recommendedName>
        <fullName evidence="2">N-acetyltransferase domain-containing protein</fullName>
    </recommendedName>
</protein>
<gene>
    <name evidence="3" type="ORF">RU86_GL001311</name>
</gene>
<proteinExistence type="predicted"/>
<feature type="domain" description="N-acetyltransferase" evidence="2">
    <location>
        <begin position="1"/>
        <end position="152"/>
    </location>
</feature>
<evidence type="ECO:0000313" key="3">
    <source>
        <dbReference type="EMBL" id="PCS05042.1"/>
    </source>
</evidence>
<sequence length="152" mass="17182">MMIKEIRDKTTLPWDLLLNADPDRTRVASYITDARIFVYQSDQAAIHGILVLAALPEAGEFEIMIVSVSPKHFRQGIGKSLLNHVIANLRAADKTANIWIKTGDLTEDAIALYQSVGFEIVATVKDYFIDNYAEPIYEHGERLRHQVVMKLL</sequence>
<dbReference type="InterPro" id="IPR000182">
    <property type="entry name" value="GNAT_dom"/>
</dbReference>
<dbReference type="Proteomes" id="UP000218282">
    <property type="component" value="Unassembled WGS sequence"/>
</dbReference>
<dbReference type="CDD" id="cd04301">
    <property type="entry name" value="NAT_SF"/>
    <property type="match status" value="1"/>
</dbReference>
<evidence type="ECO:0000259" key="2">
    <source>
        <dbReference type="PROSITE" id="PS51186"/>
    </source>
</evidence>
<dbReference type="InterPro" id="IPR016181">
    <property type="entry name" value="Acyl_CoA_acyltransferase"/>
</dbReference>
<name>A0A2A5RUZ2_9LACT</name>
<dbReference type="EMBL" id="JXJW01000023">
    <property type="protein sequence ID" value="PCS05042.1"/>
    <property type="molecule type" value="Genomic_DNA"/>
</dbReference>